<proteinExistence type="predicted"/>
<evidence type="ECO:0000256" key="1">
    <source>
        <dbReference type="ARBA" id="ARBA00004141"/>
    </source>
</evidence>
<dbReference type="Pfam" id="PF00892">
    <property type="entry name" value="EamA"/>
    <property type="match status" value="2"/>
</dbReference>
<comment type="subcellular location">
    <subcellularLocation>
        <location evidence="1">Membrane</location>
        <topology evidence="1">Multi-pass membrane protein</topology>
    </subcellularLocation>
</comment>
<evidence type="ECO:0000256" key="5">
    <source>
        <dbReference type="SAM" id="Phobius"/>
    </source>
</evidence>
<evidence type="ECO:0000313" key="7">
    <source>
        <dbReference type="EMBL" id="KIM87791.1"/>
    </source>
</evidence>
<feature type="transmembrane region" description="Helical" evidence="5">
    <location>
        <begin position="154"/>
        <end position="172"/>
    </location>
</feature>
<dbReference type="InParanoid" id="A0A0C3GAX8"/>
<reference evidence="7 8" key="1">
    <citation type="submission" date="2014-04" db="EMBL/GenBank/DDBJ databases">
        <authorList>
            <consortium name="DOE Joint Genome Institute"/>
            <person name="Kuo A."/>
            <person name="Tarkka M."/>
            <person name="Buscot F."/>
            <person name="Kohler A."/>
            <person name="Nagy L.G."/>
            <person name="Floudas D."/>
            <person name="Copeland A."/>
            <person name="Barry K.W."/>
            <person name="Cichocki N."/>
            <person name="Veneault-Fourrey C."/>
            <person name="LaButti K."/>
            <person name="Lindquist E.A."/>
            <person name="Lipzen A."/>
            <person name="Lundell T."/>
            <person name="Morin E."/>
            <person name="Murat C."/>
            <person name="Sun H."/>
            <person name="Tunlid A."/>
            <person name="Henrissat B."/>
            <person name="Grigoriev I.V."/>
            <person name="Hibbett D.S."/>
            <person name="Martin F."/>
            <person name="Nordberg H.P."/>
            <person name="Cantor M.N."/>
            <person name="Hua S.X."/>
        </authorList>
    </citation>
    <scope>NUCLEOTIDE SEQUENCE [LARGE SCALE GENOMIC DNA]</scope>
    <source>
        <strain evidence="7 8">F 1598</strain>
    </source>
</reference>
<evidence type="ECO:0000259" key="6">
    <source>
        <dbReference type="Pfam" id="PF00892"/>
    </source>
</evidence>
<name>A0A0C3GAX8_PILCF</name>
<sequence>MTSRTTFVARTPDVADFATSSFIPTPLPSGSTNELNVVNARWKELFSQASEIVASNAGLLLVAASQLFFSLMNLAVKKLNTIDPPVPALELIVVRMGITLICCIIYMFIAEIPDPFLGPKGVRMLLFTRGFCGFFGLFGVYYSLQYLSLSDATVLTFLSPLTTAIAGALLLNESFTRKEAFSGVFSLFGVILIARPTFIFGSVTNVSGNSGSLDVETGSPAERLGAVGIALVGVLGSTGAFTSLRAIGKRAHPLHSLVSFSTQCVIVASLSMLVQRMPVVVPARLDFLLLLAMIGLFGFIAQTLLTLGLQRETAGRASLTVYLQIIFATILERMFFHYMPSILSVLGSLVILTSAIYVAVSHE</sequence>
<keyword evidence="8" id="KW-1185">Reference proteome</keyword>
<dbReference type="SUPFAM" id="SSF103481">
    <property type="entry name" value="Multidrug resistance efflux transporter EmrE"/>
    <property type="match status" value="2"/>
</dbReference>
<dbReference type="Proteomes" id="UP000054166">
    <property type="component" value="Unassembled WGS sequence"/>
</dbReference>
<feature type="transmembrane region" description="Helical" evidence="5">
    <location>
        <begin position="342"/>
        <end position="360"/>
    </location>
</feature>
<evidence type="ECO:0000256" key="3">
    <source>
        <dbReference type="ARBA" id="ARBA00022989"/>
    </source>
</evidence>
<feature type="domain" description="EamA" evidence="6">
    <location>
        <begin position="57"/>
        <end position="194"/>
    </location>
</feature>
<feature type="transmembrane region" description="Helical" evidence="5">
    <location>
        <begin position="92"/>
        <end position="110"/>
    </location>
</feature>
<dbReference type="OrthoDB" id="306876at2759"/>
<evidence type="ECO:0000313" key="8">
    <source>
        <dbReference type="Proteomes" id="UP000054166"/>
    </source>
</evidence>
<feature type="transmembrane region" description="Helical" evidence="5">
    <location>
        <begin position="287"/>
        <end position="307"/>
    </location>
</feature>
<dbReference type="InterPro" id="IPR037185">
    <property type="entry name" value="EmrE-like"/>
</dbReference>
<evidence type="ECO:0000256" key="2">
    <source>
        <dbReference type="ARBA" id="ARBA00022692"/>
    </source>
</evidence>
<gene>
    <name evidence="7" type="ORF">PILCRDRAFT_771586</name>
</gene>
<dbReference type="STRING" id="765440.A0A0C3GAX8"/>
<accession>A0A0C3GAX8</accession>
<dbReference type="GO" id="GO:0016020">
    <property type="term" value="C:membrane"/>
    <property type="evidence" value="ECO:0007669"/>
    <property type="project" value="UniProtKB-SubCell"/>
</dbReference>
<keyword evidence="2 5" id="KW-0812">Transmembrane</keyword>
<dbReference type="EMBL" id="KN832978">
    <property type="protein sequence ID" value="KIM87791.1"/>
    <property type="molecule type" value="Genomic_DNA"/>
</dbReference>
<feature type="domain" description="EamA" evidence="6">
    <location>
        <begin position="230"/>
        <end position="358"/>
    </location>
</feature>
<protein>
    <recommendedName>
        <fullName evidence="6">EamA domain-containing protein</fullName>
    </recommendedName>
</protein>
<dbReference type="InterPro" id="IPR000620">
    <property type="entry name" value="EamA_dom"/>
</dbReference>
<feature type="transmembrane region" description="Helical" evidence="5">
    <location>
        <begin position="319"/>
        <end position="336"/>
    </location>
</feature>
<evidence type="ECO:0000256" key="4">
    <source>
        <dbReference type="ARBA" id="ARBA00023136"/>
    </source>
</evidence>
<feature type="transmembrane region" description="Helical" evidence="5">
    <location>
        <begin position="224"/>
        <end position="244"/>
    </location>
</feature>
<feature type="transmembrane region" description="Helical" evidence="5">
    <location>
        <begin position="122"/>
        <end position="142"/>
    </location>
</feature>
<dbReference type="HOGENOM" id="CLU_032828_4_1_1"/>
<dbReference type="PANTHER" id="PTHR22911">
    <property type="entry name" value="ACYL-MALONYL CONDENSING ENZYME-RELATED"/>
    <property type="match status" value="1"/>
</dbReference>
<feature type="transmembrane region" description="Helical" evidence="5">
    <location>
        <begin position="184"/>
        <end position="204"/>
    </location>
</feature>
<keyword evidence="3 5" id="KW-1133">Transmembrane helix</keyword>
<dbReference type="PANTHER" id="PTHR22911:SF6">
    <property type="entry name" value="SOLUTE CARRIER FAMILY 35 MEMBER G1"/>
    <property type="match status" value="1"/>
</dbReference>
<reference evidence="8" key="2">
    <citation type="submission" date="2015-01" db="EMBL/GenBank/DDBJ databases">
        <title>Evolutionary Origins and Diversification of the Mycorrhizal Mutualists.</title>
        <authorList>
            <consortium name="DOE Joint Genome Institute"/>
            <consortium name="Mycorrhizal Genomics Consortium"/>
            <person name="Kohler A."/>
            <person name="Kuo A."/>
            <person name="Nagy L.G."/>
            <person name="Floudas D."/>
            <person name="Copeland A."/>
            <person name="Barry K.W."/>
            <person name="Cichocki N."/>
            <person name="Veneault-Fourrey C."/>
            <person name="LaButti K."/>
            <person name="Lindquist E.A."/>
            <person name="Lipzen A."/>
            <person name="Lundell T."/>
            <person name="Morin E."/>
            <person name="Murat C."/>
            <person name="Riley R."/>
            <person name="Ohm R."/>
            <person name="Sun H."/>
            <person name="Tunlid A."/>
            <person name="Henrissat B."/>
            <person name="Grigoriev I.V."/>
            <person name="Hibbett D.S."/>
            <person name="Martin F."/>
        </authorList>
    </citation>
    <scope>NUCLEOTIDE SEQUENCE [LARGE SCALE GENOMIC DNA]</scope>
    <source>
        <strain evidence="8">F 1598</strain>
    </source>
</reference>
<organism evidence="7 8">
    <name type="scientific">Piloderma croceum (strain F 1598)</name>
    <dbReference type="NCBI Taxonomy" id="765440"/>
    <lineage>
        <taxon>Eukaryota</taxon>
        <taxon>Fungi</taxon>
        <taxon>Dikarya</taxon>
        <taxon>Basidiomycota</taxon>
        <taxon>Agaricomycotina</taxon>
        <taxon>Agaricomycetes</taxon>
        <taxon>Agaricomycetidae</taxon>
        <taxon>Atheliales</taxon>
        <taxon>Atheliaceae</taxon>
        <taxon>Piloderma</taxon>
    </lineage>
</organism>
<feature type="transmembrane region" description="Helical" evidence="5">
    <location>
        <begin position="52"/>
        <end position="72"/>
    </location>
</feature>
<feature type="transmembrane region" description="Helical" evidence="5">
    <location>
        <begin position="256"/>
        <end position="275"/>
    </location>
</feature>
<dbReference type="AlphaFoldDB" id="A0A0C3GAX8"/>
<keyword evidence="4 5" id="KW-0472">Membrane</keyword>